<accession>A0A2I1EMI3</accession>
<reference evidence="8 9" key="2">
    <citation type="submission" date="2017-10" db="EMBL/GenBank/DDBJ databases">
        <title>Genome analyses suggest a sexual origin of heterokaryosis in a supposedly ancient asexual fungus.</title>
        <authorList>
            <person name="Corradi N."/>
            <person name="Sedzielewska K."/>
            <person name="Noel J."/>
            <person name="Charron P."/>
            <person name="Farinelli L."/>
            <person name="Marton T."/>
            <person name="Kruger M."/>
            <person name="Pelin A."/>
            <person name="Brachmann A."/>
            <person name="Corradi N."/>
        </authorList>
    </citation>
    <scope>NUCLEOTIDE SEQUENCE [LARGE SCALE GENOMIC DNA]</scope>
    <source>
        <strain evidence="8 9">A1</strain>
    </source>
</reference>
<evidence type="ECO:0000256" key="2">
    <source>
        <dbReference type="ARBA" id="ARBA00009085"/>
    </source>
</evidence>
<dbReference type="VEuPathDB" id="FungiDB:RhiirFUN_007051"/>
<proteinExistence type="inferred from homology"/>
<dbReference type="EC" id="3.4.19.12" evidence="3"/>
<keyword evidence="6" id="KW-0378">Hydrolase</keyword>
<evidence type="ECO:0000313" key="8">
    <source>
        <dbReference type="EMBL" id="PKC69113.1"/>
    </source>
</evidence>
<dbReference type="VEuPathDB" id="FungiDB:FUN_004914"/>
<evidence type="ECO:0000256" key="4">
    <source>
        <dbReference type="ARBA" id="ARBA00022670"/>
    </source>
</evidence>
<evidence type="ECO:0000256" key="1">
    <source>
        <dbReference type="ARBA" id="ARBA00000707"/>
    </source>
</evidence>
<keyword evidence="7" id="KW-0788">Thiol protease</keyword>
<evidence type="ECO:0000313" key="9">
    <source>
        <dbReference type="Proteomes" id="UP000232688"/>
    </source>
</evidence>
<keyword evidence="5" id="KW-0833">Ubl conjugation pathway</keyword>
<evidence type="ECO:0000256" key="3">
    <source>
        <dbReference type="ARBA" id="ARBA00012759"/>
    </source>
</evidence>
<dbReference type="GO" id="GO:0004843">
    <property type="term" value="F:cysteine-type deubiquitinase activity"/>
    <property type="evidence" value="ECO:0007669"/>
    <property type="project" value="UniProtKB-EC"/>
</dbReference>
<comment type="caution">
    <text evidence="8">The sequence shown here is derived from an EMBL/GenBank/DDBJ whole genome shotgun (WGS) entry which is preliminary data.</text>
</comment>
<dbReference type="InterPro" id="IPR029346">
    <property type="entry name" value="USP_C"/>
</dbReference>
<dbReference type="Proteomes" id="UP000232688">
    <property type="component" value="Unassembled WGS sequence"/>
</dbReference>
<evidence type="ECO:0000256" key="6">
    <source>
        <dbReference type="ARBA" id="ARBA00022801"/>
    </source>
</evidence>
<dbReference type="VEuPathDB" id="FungiDB:RhiirA1_456372"/>
<keyword evidence="4" id="KW-0645">Protease</keyword>
<dbReference type="EMBL" id="LLXH01000293">
    <property type="protein sequence ID" value="PKC69113.1"/>
    <property type="molecule type" value="Genomic_DNA"/>
</dbReference>
<comment type="similarity">
    <text evidence="2">Belongs to the peptidase C19 family.</text>
</comment>
<evidence type="ECO:0000256" key="5">
    <source>
        <dbReference type="ARBA" id="ARBA00022786"/>
    </source>
</evidence>
<name>A0A2I1EMI3_9GLOM</name>
<dbReference type="Pfam" id="PF12436">
    <property type="entry name" value="USP7_ICP0_bdg"/>
    <property type="match status" value="2"/>
</dbReference>
<dbReference type="GO" id="GO:0006508">
    <property type="term" value="P:proteolysis"/>
    <property type="evidence" value="ECO:0007669"/>
    <property type="project" value="UniProtKB-KW"/>
</dbReference>
<sequence length="793" mass="93569">MNLPISIYMGTPLSSEPLLNKPQMKHFYLTIKIVTTEKFDKHQGFDLVNFDHQFLFYDVYTFKILKAETYSVFKENISRTFNVPSKQVRFWVFVYRQNKTIRPDHPIPESYMNISMEGIRDEIVPLQNELKLYMEVADKPINDETWFPLIEENKNIIVFLKYFDPDTQTLEGLGHLYVQEFDKVGDYINVLCKRKNLPPDTPLKIYEEIKPNMIEEMNPNFTIKQSEIQNGDIICFQKASNMKIREHIKSIRIFEIPKFYELLSTFTVKVVTVEKFKKYQGFDLANFENTPLSDIYLYKILMNTTYGVFKENVSQYFNIPSEQVRFWILASRQNGTVRPDVPILESYSNTSMKEIHARLTSQEDEMKLYMEVADKKFNGKTLLSSIKENISILIFLKYFDPDTQTLEGLGQLYVRRFDKSSNYIHTLCKKKNFPLDTPLKLYEEIKPNMIDEIDLRFTFQRLELQNGDIICFQKNLTEKEIQEHIEAGRIHSIPQFYESLSLHTVFSFKPRLKNYPKFNLILNKKLTYDQACIVAEAVAFHLNIDLLKIRFEKPYDPIEQTANRALLDMIRKPKVYYEILDGDIIEPGKPEDTEKEKFFKIIWLGNTIKNEEIIDIRLQKDAIVSEIIKEILKKVTLSSPDAKIRLYEVMNHKIQKEYKETELTGRIQEFMTLYAEEIPQDELLANSNDQIIQVYHFIKDPIQTHGIPFKFVIKNGETLTDIKIRLQLRLGMNKIEFSRIRIAIISEITYEKPEYLEDDDIILSERELSNTDYLGLDHVDETESAEKIIYIRG</sequence>
<evidence type="ECO:0000256" key="7">
    <source>
        <dbReference type="ARBA" id="ARBA00022807"/>
    </source>
</evidence>
<organism evidence="8 9">
    <name type="scientific">Rhizophagus irregularis</name>
    <dbReference type="NCBI Taxonomy" id="588596"/>
    <lineage>
        <taxon>Eukaryota</taxon>
        <taxon>Fungi</taxon>
        <taxon>Fungi incertae sedis</taxon>
        <taxon>Mucoromycota</taxon>
        <taxon>Glomeromycotina</taxon>
        <taxon>Glomeromycetes</taxon>
        <taxon>Glomerales</taxon>
        <taxon>Glomeraceae</taxon>
        <taxon>Rhizophagus</taxon>
    </lineage>
</organism>
<dbReference type="Gene3D" id="3.10.20.90">
    <property type="entry name" value="Phosphatidylinositol 3-kinase Catalytic Subunit, Chain A, domain 1"/>
    <property type="match status" value="3"/>
</dbReference>
<dbReference type="VEuPathDB" id="FungiDB:FUN_004915"/>
<reference evidence="8 9" key="1">
    <citation type="submission" date="2017-10" db="EMBL/GenBank/DDBJ databases">
        <title>Extensive intraspecific genome diversity in a model arbuscular mycorrhizal fungus.</title>
        <authorList>
            <person name="Chen E.C.H."/>
            <person name="Morin E."/>
            <person name="Baudet D."/>
            <person name="Noel J."/>
            <person name="Ndikumana S."/>
            <person name="Charron P."/>
            <person name="St-Onge C."/>
            <person name="Giorgi J."/>
            <person name="Grigoriev I.V."/>
            <person name="Roux C."/>
            <person name="Martin F.M."/>
            <person name="Corradi N."/>
        </authorList>
    </citation>
    <scope>NUCLEOTIDE SEQUENCE [LARGE SCALE GENOMIC DNA]</scope>
    <source>
        <strain evidence="8 9">A1</strain>
    </source>
</reference>
<comment type="catalytic activity">
    <reaction evidence="1">
        <text>Thiol-dependent hydrolysis of ester, thioester, amide, peptide and isopeptide bonds formed by the C-terminal Gly of ubiquitin (a 76-residue protein attached to proteins as an intracellular targeting signal).</text>
        <dbReference type="EC" id="3.4.19.12"/>
    </reaction>
</comment>
<dbReference type="Pfam" id="PF14533">
    <property type="entry name" value="USP7_C2"/>
    <property type="match status" value="1"/>
</dbReference>
<gene>
    <name evidence="8" type="ORF">RhiirA1_456372</name>
</gene>
<dbReference type="AlphaFoldDB" id="A0A2I1EMI3"/>
<protein>
    <recommendedName>
        <fullName evidence="3">ubiquitinyl hydrolase 1</fullName>
        <ecNumber evidence="3">3.4.19.12</ecNumber>
    </recommendedName>
</protein>
<dbReference type="InterPro" id="IPR024729">
    <property type="entry name" value="USP7_ICP0-binding_dom"/>
</dbReference>
<dbReference type="OrthoDB" id="289038at2759"/>
<dbReference type="SMR" id="A0A2I1EMI3"/>